<sequence length="60" mass="7285">MTFEDYLKSKKIDIELFQKEEPAMFAEWEAMFKKVHPDSFTAQKKFLLNPIRRKYLLKAD</sequence>
<organism evidence="1 2">
    <name type="scientific">Arcticibacterium luteifluviistationis</name>
    <dbReference type="NCBI Taxonomy" id="1784714"/>
    <lineage>
        <taxon>Bacteria</taxon>
        <taxon>Pseudomonadati</taxon>
        <taxon>Bacteroidota</taxon>
        <taxon>Cytophagia</taxon>
        <taxon>Cytophagales</taxon>
        <taxon>Leadbetterellaceae</taxon>
        <taxon>Arcticibacterium</taxon>
    </lineage>
</organism>
<dbReference type="KEGG" id="als:DJ013_08670"/>
<dbReference type="OrthoDB" id="853871at2"/>
<proteinExistence type="predicted"/>
<keyword evidence="2" id="KW-1185">Reference proteome</keyword>
<name>A0A2Z4GII1_9BACT</name>
<dbReference type="AlphaFoldDB" id="A0A2Z4GII1"/>
<reference evidence="1 2" key="1">
    <citation type="submission" date="2018-05" db="EMBL/GenBank/DDBJ databases">
        <title>Complete genome sequence of Arcticibacterium luteifluviistationis SM1504T, a cytophagaceae bacterium isolated from Arctic surface seawater.</title>
        <authorList>
            <person name="Li Y."/>
            <person name="Qin Q.-L."/>
        </authorList>
    </citation>
    <scope>NUCLEOTIDE SEQUENCE [LARGE SCALE GENOMIC DNA]</scope>
    <source>
        <strain evidence="1 2">SM1504</strain>
    </source>
</reference>
<dbReference type="Proteomes" id="UP000249873">
    <property type="component" value="Chromosome"/>
</dbReference>
<gene>
    <name evidence="1" type="ORF">DJ013_08670</name>
</gene>
<protein>
    <submittedName>
        <fullName evidence="1">Uncharacterized protein</fullName>
    </submittedName>
</protein>
<evidence type="ECO:0000313" key="1">
    <source>
        <dbReference type="EMBL" id="AWW00849.1"/>
    </source>
</evidence>
<accession>A0A2Z4GII1</accession>
<dbReference type="EMBL" id="CP029480">
    <property type="protein sequence ID" value="AWW00849.1"/>
    <property type="molecule type" value="Genomic_DNA"/>
</dbReference>
<evidence type="ECO:0000313" key="2">
    <source>
        <dbReference type="Proteomes" id="UP000249873"/>
    </source>
</evidence>